<keyword evidence="2" id="KW-1185">Reference proteome</keyword>
<evidence type="ECO:0000313" key="2">
    <source>
        <dbReference type="Proteomes" id="UP000886520"/>
    </source>
</evidence>
<evidence type="ECO:0000313" key="1">
    <source>
        <dbReference type="EMBL" id="KAI5071790.1"/>
    </source>
</evidence>
<accession>A0A9D4UPN5</accession>
<organism evidence="1 2">
    <name type="scientific">Adiantum capillus-veneris</name>
    <name type="common">Maidenhair fern</name>
    <dbReference type="NCBI Taxonomy" id="13818"/>
    <lineage>
        <taxon>Eukaryota</taxon>
        <taxon>Viridiplantae</taxon>
        <taxon>Streptophyta</taxon>
        <taxon>Embryophyta</taxon>
        <taxon>Tracheophyta</taxon>
        <taxon>Polypodiopsida</taxon>
        <taxon>Polypodiidae</taxon>
        <taxon>Polypodiales</taxon>
        <taxon>Pteridineae</taxon>
        <taxon>Pteridaceae</taxon>
        <taxon>Vittarioideae</taxon>
        <taxon>Adiantum</taxon>
    </lineage>
</organism>
<dbReference type="EMBL" id="JABFUD020000013">
    <property type="protein sequence ID" value="KAI5071790.1"/>
    <property type="molecule type" value="Genomic_DNA"/>
</dbReference>
<sequence>MSCRKKGAPLERFAPEKEHFLPHMSQESRTHHNIIPQQCLTRYFIMDLLSFVCKRRNSFVVHMLETINSLLALPLFVSAKDSPRLLGLATFCIHVDNGSVKHNIDC</sequence>
<comment type="caution">
    <text evidence="1">The sequence shown here is derived from an EMBL/GenBank/DDBJ whole genome shotgun (WGS) entry which is preliminary data.</text>
</comment>
<proteinExistence type="predicted"/>
<dbReference type="Proteomes" id="UP000886520">
    <property type="component" value="Chromosome 13"/>
</dbReference>
<dbReference type="AlphaFoldDB" id="A0A9D4UPN5"/>
<reference evidence="1" key="1">
    <citation type="submission" date="2021-01" db="EMBL/GenBank/DDBJ databases">
        <title>Adiantum capillus-veneris genome.</title>
        <authorList>
            <person name="Fang Y."/>
            <person name="Liao Q."/>
        </authorList>
    </citation>
    <scope>NUCLEOTIDE SEQUENCE</scope>
    <source>
        <strain evidence="1">H3</strain>
        <tissue evidence="1">Leaf</tissue>
    </source>
</reference>
<protein>
    <submittedName>
        <fullName evidence="1">Uncharacterized protein</fullName>
    </submittedName>
</protein>
<gene>
    <name evidence="1" type="ORF">GOP47_0014041</name>
</gene>
<name>A0A9D4UPN5_ADICA</name>